<protein>
    <submittedName>
        <fullName evidence="2">Uncharacterized protein</fullName>
    </submittedName>
</protein>
<gene>
    <name evidence="2" type="ORF">I2F25_09595</name>
</gene>
<keyword evidence="1" id="KW-0472">Membrane</keyword>
<name>A0ABU6DUZ2_9GAMM</name>
<accession>A0ABU6DUZ2</accession>
<keyword evidence="1" id="KW-1133">Transmembrane helix</keyword>
<dbReference type="EMBL" id="VTDN01000007">
    <property type="protein sequence ID" value="MEB5477291.1"/>
    <property type="molecule type" value="Genomic_DNA"/>
</dbReference>
<feature type="transmembrane region" description="Helical" evidence="1">
    <location>
        <begin position="21"/>
        <end position="40"/>
    </location>
</feature>
<evidence type="ECO:0000313" key="2">
    <source>
        <dbReference type="EMBL" id="MEB5477291.1"/>
    </source>
</evidence>
<reference evidence="2 3" key="1">
    <citation type="submission" date="2019-08" db="EMBL/GenBank/DDBJ databases">
        <title>Five species of Acinetobacter isolated from floral nectar and animal pollinators.</title>
        <authorList>
            <person name="Hendry T.A."/>
        </authorList>
    </citation>
    <scope>NUCLEOTIDE SEQUENCE [LARGE SCALE GENOMIC DNA]</scope>
    <source>
        <strain evidence="2 3">MD18.27</strain>
    </source>
</reference>
<sequence length="76" mass="8435">MKQTQPIRQSFYTEPKPSMGKGALILCSVILAVSFIYFSFVQADREQINHDLAVATARAQLAELTAQQEVHKLGAK</sequence>
<dbReference type="Proteomes" id="UP001339883">
    <property type="component" value="Unassembled WGS sequence"/>
</dbReference>
<dbReference type="RefSeq" id="WP_325775674.1">
    <property type="nucleotide sequence ID" value="NZ_VTDN01000007.1"/>
</dbReference>
<comment type="caution">
    <text evidence="2">The sequence shown here is derived from an EMBL/GenBank/DDBJ whole genome shotgun (WGS) entry which is preliminary data.</text>
</comment>
<evidence type="ECO:0000256" key="1">
    <source>
        <dbReference type="SAM" id="Phobius"/>
    </source>
</evidence>
<keyword evidence="3" id="KW-1185">Reference proteome</keyword>
<evidence type="ECO:0000313" key="3">
    <source>
        <dbReference type="Proteomes" id="UP001339883"/>
    </source>
</evidence>
<organism evidence="2 3">
    <name type="scientific">Acinetobacter pollinis</name>
    <dbReference type="NCBI Taxonomy" id="2605270"/>
    <lineage>
        <taxon>Bacteria</taxon>
        <taxon>Pseudomonadati</taxon>
        <taxon>Pseudomonadota</taxon>
        <taxon>Gammaproteobacteria</taxon>
        <taxon>Moraxellales</taxon>
        <taxon>Moraxellaceae</taxon>
        <taxon>Acinetobacter</taxon>
    </lineage>
</organism>
<keyword evidence="1" id="KW-0812">Transmembrane</keyword>
<proteinExistence type="predicted"/>